<name>A0A8I2H1L5_9GAMM</name>
<organism evidence="4 6">
    <name type="scientific">Pseudoalteromonas maricaloris</name>
    <dbReference type="NCBI Taxonomy" id="184924"/>
    <lineage>
        <taxon>Bacteria</taxon>
        <taxon>Pseudomonadati</taxon>
        <taxon>Pseudomonadota</taxon>
        <taxon>Gammaproteobacteria</taxon>
        <taxon>Alteromonadales</taxon>
        <taxon>Pseudoalteromonadaceae</taxon>
        <taxon>Pseudoalteromonas</taxon>
    </lineage>
</organism>
<evidence type="ECO:0000256" key="1">
    <source>
        <dbReference type="ARBA" id="ARBA00022857"/>
    </source>
</evidence>
<reference evidence="4" key="1">
    <citation type="submission" date="2019-10" db="EMBL/GenBank/DDBJ databases">
        <authorList>
            <person name="Paulsen S."/>
        </authorList>
    </citation>
    <scope>NUCLEOTIDE SEQUENCE</scope>
    <source>
        <strain evidence="4">LMG 19692</strain>
    </source>
</reference>
<evidence type="ECO:0000259" key="3">
    <source>
        <dbReference type="SMART" id="SM00829"/>
    </source>
</evidence>
<dbReference type="Pfam" id="PF08240">
    <property type="entry name" value="ADH_N"/>
    <property type="match status" value="1"/>
</dbReference>
<dbReference type="AlphaFoldDB" id="A0A8I2H1L5"/>
<dbReference type="EMBL" id="CP137578">
    <property type="protein sequence ID" value="WOX30266.1"/>
    <property type="molecule type" value="Genomic_DNA"/>
</dbReference>
<feature type="domain" description="Enoyl reductase (ER)" evidence="3">
    <location>
        <begin position="16"/>
        <end position="327"/>
    </location>
</feature>
<dbReference type="InterPro" id="IPR020843">
    <property type="entry name" value="ER"/>
</dbReference>
<protein>
    <submittedName>
        <fullName evidence="4">NAD(P)H-quinone oxidoreductase</fullName>
    </submittedName>
</protein>
<dbReference type="Proteomes" id="UP000646877">
    <property type="component" value="Unassembled WGS sequence"/>
</dbReference>
<dbReference type="NCBIfam" id="TIGR02824">
    <property type="entry name" value="quinone_pig3"/>
    <property type="match status" value="1"/>
</dbReference>
<proteinExistence type="predicted"/>
<evidence type="ECO:0000256" key="2">
    <source>
        <dbReference type="ARBA" id="ARBA00023002"/>
    </source>
</evidence>
<sequence>MEKSSVIPKKMRYISHASSQLQIQYTETPTLSAKQVLIKVHAFGVNRADILQKQGRYPAPEGDSEILGLEVSGTIVQVASPEFEHLLGDQVFCLTSGGGYAEYVVAQSELLMPLTEGLSLSYAAGLAEVYLTAYDAIVRTGQLNSNGVLLCHGGASGVGSAAIRIAKRLGATVITTQSSKEKAEYAKSLGADHTINYLDCDFAEEMKKLGLKANVILDPVGGEYLRANLRVAAMDCHCVMLAMLGGRYTELDFAKLLAKRFNLHGSTLRNRSLDYKRELVKDFLNEFGSDLSDKTMKIPIYKELYWDEIEQAHDILEHNQNLGKVIVRVS</sequence>
<evidence type="ECO:0000313" key="5">
    <source>
        <dbReference type="EMBL" id="WOX30266.1"/>
    </source>
</evidence>
<evidence type="ECO:0000313" key="4">
    <source>
        <dbReference type="EMBL" id="NLR21363.1"/>
    </source>
</evidence>
<dbReference type="SUPFAM" id="SSF50129">
    <property type="entry name" value="GroES-like"/>
    <property type="match status" value="1"/>
</dbReference>
<accession>A0A8I2H1L5</accession>
<reference evidence="5 7" key="2">
    <citation type="submission" date="2023-10" db="EMBL/GenBank/DDBJ databases">
        <title>To unveil natural product biosynthetic capacity in Pseudoalteromonas.</title>
        <authorList>
            <person name="Wang J."/>
        </authorList>
    </citation>
    <scope>NUCLEOTIDE SEQUENCE [LARGE SCALE GENOMIC DNA]</scope>
    <source>
        <strain evidence="5 7">DSM 15914</strain>
    </source>
</reference>
<dbReference type="Gene3D" id="3.90.180.10">
    <property type="entry name" value="Medium-chain alcohol dehydrogenases, catalytic domain"/>
    <property type="match status" value="1"/>
</dbReference>
<keyword evidence="7" id="KW-1185">Reference proteome</keyword>
<dbReference type="GO" id="GO:0016651">
    <property type="term" value="F:oxidoreductase activity, acting on NAD(P)H"/>
    <property type="evidence" value="ECO:0007669"/>
    <property type="project" value="TreeGrafter"/>
</dbReference>
<dbReference type="SUPFAM" id="SSF51735">
    <property type="entry name" value="NAD(P)-binding Rossmann-fold domains"/>
    <property type="match status" value="1"/>
</dbReference>
<dbReference type="InterPro" id="IPR011032">
    <property type="entry name" value="GroES-like_sf"/>
</dbReference>
<evidence type="ECO:0000313" key="7">
    <source>
        <dbReference type="Proteomes" id="UP001304419"/>
    </source>
</evidence>
<dbReference type="EMBL" id="WEIA01000004">
    <property type="protein sequence ID" value="NLR21363.1"/>
    <property type="molecule type" value="Genomic_DNA"/>
</dbReference>
<gene>
    <name evidence="4" type="ORF">F9Y85_08555</name>
    <name evidence="5" type="ORF">R5H13_08405</name>
</gene>
<dbReference type="SMART" id="SM00829">
    <property type="entry name" value="PKS_ER"/>
    <property type="match status" value="1"/>
</dbReference>
<dbReference type="CDD" id="cd05276">
    <property type="entry name" value="p53_inducible_oxidoreductase"/>
    <property type="match status" value="1"/>
</dbReference>
<dbReference type="PANTHER" id="PTHR48106">
    <property type="entry name" value="QUINONE OXIDOREDUCTASE PIG3-RELATED"/>
    <property type="match status" value="1"/>
</dbReference>
<dbReference type="GO" id="GO:0070402">
    <property type="term" value="F:NADPH binding"/>
    <property type="evidence" value="ECO:0007669"/>
    <property type="project" value="TreeGrafter"/>
</dbReference>
<dbReference type="InterPro" id="IPR036291">
    <property type="entry name" value="NAD(P)-bd_dom_sf"/>
</dbReference>
<dbReference type="InterPro" id="IPR014189">
    <property type="entry name" value="Quinone_OxRdtase_PIG3"/>
</dbReference>
<dbReference type="InterPro" id="IPR013154">
    <property type="entry name" value="ADH-like_N"/>
</dbReference>
<dbReference type="InterPro" id="IPR013149">
    <property type="entry name" value="ADH-like_C"/>
</dbReference>
<dbReference type="Proteomes" id="UP001304419">
    <property type="component" value="Chromosome 1"/>
</dbReference>
<dbReference type="Pfam" id="PF00107">
    <property type="entry name" value="ADH_zinc_N"/>
    <property type="match status" value="1"/>
</dbReference>
<dbReference type="Gene3D" id="3.40.50.720">
    <property type="entry name" value="NAD(P)-binding Rossmann-like Domain"/>
    <property type="match status" value="1"/>
</dbReference>
<keyword evidence="1" id="KW-0521">NADP</keyword>
<keyword evidence="2" id="KW-0560">Oxidoreductase</keyword>
<dbReference type="RefSeq" id="WP_193521785.1">
    <property type="nucleotide sequence ID" value="NZ_CBCSDF010000001.1"/>
</dbReference>
<evidence type="ECO:0000313" key="6">
    <source>
        <dbReference type="Proteomes" id="UP000646877"/>
    </source>
</evidence>
<dbReference type="PANTHER" id="PTHR48106:SF18">
    <property type="entry name" value="QUINONE OXIDOREDUCTASE PIG3"/>
    <property type="match status" value="1"/>
</dbReference>